<organism evidence="2 3">
    <name type="scientific">Dreissena polymorpha</name>
    <name type="common">Zebra mussel</name>
    <name type="synonym">Mytilus polymorpha</name>
    <dbReference type="NCBI Taxonomy" id="45954"/>
    <lineage>
        <taxon>Eukaryota</taxon>
        <taxon>Metazoa</taxon>
        <taxon>Spiralia</taxon>
        <taxon>Lophotrochozoa</taxon>
        <taxon>Mollusca</taxon>
        <taxon>Bivalvia</taxon>
        <taxon>Autobranchia</taxon>
        <taxon>Heteroconchia</taxon>
        <taxon>Euheterodonta</taxon>
        <taxon>Imparidentia</taxon>
        <taxon>Neoheterodontei</taxon>
        <taxon>Myida</taxon>
        <taxon>Dreissenoidea</taxon>
        <taxon>Dreissenidae</taxon>
        <taxon>Dreissena</taxon>
    </lineage>
</organism>
<name>A0A9D4NHK5_DREPO</name>
<evidence type="ECO:0000256" key="1">
    <source>
        <dbReference type="SAM" id="MobiDB-lite"/>
    </source>
</evidence>
<dbReference type="Proteomes" id="UP000828390">
    <property type="component" value="Unassembled WGS sequence"/>
</dbReference>
<evidence type="ECO:0008006" key="4">
    <source>
        <dbReference type="Google" id="ProtNLM"/>
    </source>
</evidence>
<feature type="region of interest" description="Disordered" evidence="1">
    <location>
        <begin position="1"/>
        <end position="22"/>
    </location>
</feature>
<gene>
    <name evidence="2" type="ORF">DPMN_019020</name>
</gene>
<comment type="caution">
    <text evidence="2">The sequence shown here is derived from an EMBL/GenBank/DDBJ whole genome shotgun (WGS) entry which is preliminary data.</text>
</comment>
<reference evidence="2" key="2">
    <citation type="submission" date="2020-11" db="EMBL/GenBank/DDBJ databases">
        <authorList>
            <person name="McCartney M.A."/>
            <person name="Auch B."/>
            <person name="Kono T."/>
            <person name="Mallez S."/>
            <person name="Becker A."/>
            <person name="Gohl D.M."/>
            <person name="Silverstein K.A.T."/>
            <person name="Koren S."/>
            <person name="Bechman K.B."/>
            <person name="Herman A."/>
            <person name="Abrahante J.E."/>
            <person name="Garbe J."/>
        </authorList>
    </citation>
    <scope>NUCLEOTIDE SEQUENCE</scope>
    <source>
        <strain evidence="2">Duluth1</strain>
        <tissue evidence="2">Whole animal</tissue>
    </source>
</reference>
<sequence>MKAIKRNGYKKHNPIKQPMVQSPISGNIVQRDTVAAIHESTEVTEKIVSEIIQYETRLPKALAKAMRAVFTRQQLAECSFKGGITTKGLPRLGLPVAERDTIIDVISRHFEVDKPVVEQKMRSALHRFYLMFK</sequence>
<evidence type="ECO:0000313" key="3">
    <source>
        <dbReference type="Proteomes" id="UP000828390"/>
    </source>
</evidence>
<accession>A0A9D4NHK5</accession>
<evidence type="ECO:0000313" key="2">
    <source>
        <dbReference type="EMBL" id="KAH3894861.1"/>
    </source>
</evidence>
<feature type="compositionally biased region" description="Basic residues" evidence="1">
    <location>
        <begin position="1"/>
        <end position="14"/>
    </location>
</feature>
<keyword evidence="3" id="KW-1185">Reference proteome</keyword>
<protein>
    <recommendedName>
        <fullName evidence="4">BEN domain-containing protein</fullName>
    </recommendedName>
</protein>
<dbReference type="AlphaFoldDB" id="A0A9D4NHK5"/>
<proteinExistence type="predicted"/>
<reference evidence="2" key="1">
    <citation type="journal article" date="2019" name="bioRxiv">
        <title>The Genome of the Zebra Mussel, Dreissena polymorpha: A Resource for Invasive Species Research.</title>
        <authorList>
            <person name="McCartney M.A."/>
            <person name="Auch B."/>
            <person name="Kono T."/>
            <person name="Mallez S."/>
            <person name="Zhang Y."/>
            <person name="Obille A."/>
            <person name="Becker A."/>
            <person name="Abrahante J.E."/>
            <person name="Garbe J."/>
            <person name="Badalamenti J.P."/>
            <person name="Herman A."/>
            <person name="Mangelson H."/>
            <person name="Liachko I."/>
            <person name="Sullivan S."/>
            <person name="Sone E.D."/>
            <person name="Koren S."/>
            <person name="Silverstein K.A.T."/>
            <person name="Beckman K.B."/>
            <person name="Gohl D.M."/>
        </authorList>
    </citation>
    <scope>NUCLEOTIDE SEQUENCE</scope>
    <source>
        <strain evidence="2">Duluth1</strain>
        <tissue evidence="2">Whole animal</tissue>
    </source>
</reference>
<dbReference type="EMBL" id="JAIWYP010000001">
    <property type="protein sequence ID" value="KAH3894861.1"/>
    <property type="molecule type" value="Genomic_DNA"/>
</dbReference>
<dbReference type="Gene3D" id="1.10.10.2590">
    <property type="entry name" value="BEN domain"/>
    <property type="match status" value="1"/>
</dbReference>